<dbReference type="EMBL" id="BAAAYL010000001">
    <property type="protein sequence ID" value="GAA3376748.1"/>
    <property type="molecule type" value="Genomic_DNA"/>
</dbReference>
<comment type="caution">
    <text evidence="1">The sequence shown here is derived from an EMBL/GenBank/DDBJ whole genome shotgun (WGS) entry which is preliminary data.</text>
</comment>
<gene>
    <name evidence="1" type="ORF">GCM10020367_49650</name>
</gene>
<evidence type="ECO:0000313" key="1">
    <source>
        <dbReference type="EMBL" id="GAA3376748.1"/>
    </source>
</evidence>
<sequence>MKVPVRVPTWGVAWFMTPEWRSGAGGDEYGTPYAESAYGHGEWAVRRVFRRVAW</sequence>
<keyword evidence="2" id="KW-1185">Reference proteome</keyword>
<protein>
    <submittedName>
        <fullName evidence="1">Uncharacterized protein</fullName>
    </submittedName>
</protein>
<accession>A0ABP6SHV1</accession>
<reference evidence="2" key="1">
    <citation type="journal article" date="2019" name="Int. J. Syst. Evol. Microbiol.">
        <title>The Global Catalogue of Microorganisms (GCM) 10K type strain sequencing project: providing services to taxonomists for standard genome sequencing and annotation.</title>
        <authorList>
            <consortium name="The Broad Institute Genomics Platform"/>
            <consortium name="The Broad Institute Genome Sequencing Center for Infectious Disease"/>
            <person name="Wu L."/>
            <person name="Ma J."/>
        </authorList>
    </citation>
    <scope>NUCLEOTIDE SEQUENCE [LARGE SCALE GENOMIC DNA]</scope>
    <source>
        <strain evidence="2">JCM 9651</strain>
    </source>
</reference>
<evidence type="ECO:0000313" key="2">
    <source>
        <dbReference type="Proteomes" id="UP001499990"/>
    </source>
</evidence>
<dbReference type="Proteomes" id="UP001499990">
    <property type="component" value="Unassembled WGS sequence"/>
</dbReference>
<name>A0ABP6SHV1_9ACTN</name>
<organism evidence="1 2">
    <name type="scientific">Streptomyces sannanensis</name>
    <dbReference type="NCBI Taxonomy" id="285536"/>
    <lineage>
        <taxon>Bacteria</taxon>
        <taxon>Bacillati</taxon>
        <taxon>Actinomycetota</taxon>
        <taxon>Actinomycetes</taxon>
        <taxon>Kitasatosporales</taxon>
        <taxon>Streptomycetaceae</taxon>
        <taxon>Streptomyces</taxon>
    </lineage>
</organism>
<proteinExistence type="predicted"/>